<evidence type="ECO:0000256" key="1">
    <source>
        <dbReference type="SAM" id="MobiDB-lite"/>
    </source>
</evidence>
<accession>A0A7I9WUR4</accession>
<dbReference type="Proteomes" id="UP000465241">
    <property type="component" value="Unassembled WGS sequence"/>
</dbReference>
<keyword evidence="3" id="KW-1185">Reference proteome</keyword>
<feature type="region of interest" description="Disordered" evidence="1">
    <location>
        <begin position="1"/>
        <end position="64"/>
    </location>
</feature>
<reference evidence="2 3" key="1">
    <citation type="journal article" date="2019" name="Emerg. Microbes Infect.">
        <title>Comprehensive subspecies identification of 175 nontuberculous mycobacteria species based on 7547 genomic profiles.</title>
        <authorList>
            <person name="Matsumoto Y."/>
            <person name="Kinjo T."/>
            <person name="Motooka D."/>
            <person name="Nabeya D."/>
            <person name="Jung N."/>
            <person name="Uechi K."/>
            <person name="Horii T."/>
            <person name="Iida T."/>
            <person name="Fujita J."/>
            <person name="Nakamura S."/>
        </authorList>
    </citation>
    <scope>NUCLEOTIDE SEQUENCE [LARGE SCALE GENOMIC DNA]</scope>
    <source>
        <strain evidence="2 3">JCM 13392</strain>
    </source>
</reference>
<evidence type="ECO:0000313" key="3">
    <source>
        <dbReference type="Proteomes" id="UP000465241"/>
    </source>
</evidence>
<feature type="compositionally biased region" description="Polar residues" evidence="1">
    <location>
        <begin position="11"/>
        <end position="34"/>
    </location>
</feature>
<evidence type="ECO:0000313" key="2">
    <source>
        <dbReference type="EMBL" id="GFG61148.1"/>
    </source>
</evidence>
<dbReference type="EMBL" id="BLKT01000003">
    <property type="protein sequence ID" value="GFG61148.1"/>
    <property type="molecule type" value="Genomic_DNA"/>
</dbReference>
<organism evidence="2 3">
    <name type="scientific">Mycolicibacterium murale</name>
    <dbReference type="NCBI Taxonomy" id="182220"/>
    <lineage>
        <taxon>Bacteria</taxon>
        <taxon>Bacillati</taxon>
        <taxon>Actinomycetota</taxon>
        <taxon>Actinomycetes</taxon>
        <taxon>Mycobacteriales</taxon>
        <taxon>Mycobacteriaceae</taxon>
        <taxon>Mycolicibacterium</taxon>
    </lineage>
</organism>
<name>A0A7I9WUR4_9MYCO</name>
<protein>
    <submittedName>
        <fullName evidence="2">Uncharacterized protein</fullName>
    </submittedName>
</protein>
<proteinExistence type="predicted"/>
<sequence>MLSGSDRAPVTTATTPLGNPAGMSSRSVSGTGSKLSDAGSGAKDCGAVGCDRRPAPTFPETPAI</sequence>
<gene>
    <name evidence="2" type="ORF">MMUR_52840</name>
</gene>
<dbReference type="AlphaFoldDB" id="A0A7I9WUR4"/>
<comment type="caution">
    <text evidence="2">The sequence shown here is derived from an EMBL/GenBank/DDBJ whole genome shotgun (WGS) entry which is preliminary data.</text>
</comment>